<dbReference type="Gene3D" id="3.60.10.10">
    <property type="entry name" value="Endonuclease/exonuclease/phosphatase"/>
    <property type="match status" value="1"/>
</dbReference>
<feature type="non-terminal residue" evidence="1">
    <location>
        <position position="104"/>
    </location>
</feature>
<dbReference type="EMBL" id="JANPWB010000012">
    <property type="protein sequence ID" value="KAJ1113924.1"/>
    <property type="molecule type" value="Genomic_DNA"/>
</dbReference>
<keyword evidence="2" id="KW-1185">Reference proteome</keyword>
<name>A0AAV7NEN6_PLEWA</name>
<dbReference type="SUPFAM" id="SSF56219">
    <property type="entry name" value="DNase I-like"/>
    <property type="match status" value="1"/>
</dbReference>
<proteinExistence type="predicted"/>
<accession>A0AAV7NEN6</accession>
<evidence type="ECO:0008006" key="3">
    <source>
        <dbReference type="Google" id="ProtNLM"/>
    </source>
</evidence>
<protein>
    <recommendedName>
        <fullName evidence="3">Endonuclease/exonuclease/phosphatase domain-containing protein</fullName>
    </recommendedName>
</protein>
<organism evidence="1 2">
    <name type="scientific">Pleurodeles waltl</name>
    <name type="common">Iberian ribbed newt</name>
    <dbReference type="NCBI Taxonomy" id="8319"/>
    <lineage>
        <taxon>Eukaryota</taxon>
        <taxon>Metazoa</taxon>
        <taxon>Chordata</taxon>
        <taxon>Craniata</taxon>
        <taxon>Vertebrata</taxon>
        <taxon>Euteleostomi</taxon>
        <taxon>Amphibia</taxon>
        <taxon>Batrachia</taxon>
        <taxon>Caudata</taxon>
        <taxon>Salamandroidea</taxon>
        <taxon>Salamandridae</taxon>
        <taxon>Pleurodelinae</taxon>
        <taxon>Pleurodeles</taxon>
    </lineage>
</organism>
<evidence type="ECO:0000313" key="2">
    <source>
        <dbReference type="Proteomes" id="UP001066276"/>
    </source>
</evidence>
<dbReference type="Proteomes" id="UP001066276">
    <property type="component" value="Chromosome 8"/>
</dbReference>
<dbReference type="InterPro" id="IPR036691">
    <property type="entry name" value="Endo/exonu/phosph_ase_sf"/>
</dbReference>
<sequence>MILLNNKLECDHSMIKFNSYDLLGVQLTFQPGFRMIVLNTYARSVPRGSESIVLTQLMDYIELLDSSDFLIIAGDFNCSFVLDNTISNLTTEEDEYWGIPQSKE</sequence>
<dbReference type="AlphaFoldDB" id="A0AAV7NEN6"/>
<reference evidence="1" key="1">
    <citation type="journal article" date="2022" name="bioRxiv">
        <title>Sequencing and chromosome-scale assembly of the giantPleurodeles waltlgenome.</title>
        <authorList>
            <person name="Brown T."/>
            <person name="Elewa A."/>
            <person name="Iarovenko S."/>
            <person name="Subramanian E."/>
            <person name="Araus A.J."/>
            <person name="Petzold A."/>
            <person name="Susuki M."/>
            <person name="Suzuki K.-i.T."/>
            <person name="Hayashi T."/>
            <person name="Toyoda A."/>
            <person name="Oliveira C."/>
            <person name="Osipova E."/>
            <person name="Leigh N.D."/>
            <person name="Simon A."/>
            <person name="Yun M.H."/>
        </authorList>
    </citation>
    <scope>NUCLEOTIDE SEQUENCE</scope>
    <source>
        <strain evidence="1">20211129_DDA</strain>
        <tissue evidence="1">Liver</tissue>
    </source>
</reference>
<evidence type="ECO:0000313" key="1">
    <source>
        <dbReference type="EMBL" id="KAJ1113924.1"/>
    </source>
</evidence>
<comment type="caution">
    <text evidence="1">The sequence shown here is derived from an EMBL/GenBank/DDBJ whole genome shotgun (WGS) entry which is preliminary data.</text>
</comment>
<gene>
    <name evidence="1" type="ORF">NDU88_002164</name>
</gene>